<keyword evidence="2" id="KW-1185">Reference proteome</keyword>
<dbReference type="EMBL" id="JFGV01000087">
    <property type="protein sequence ID" value="EYU13428.1"/>
    <property type="molecule type" value="Genomic_DNA"/>
</dbReference>
<comment type="caution">
    <text evidence="1">The sequence shown here is derived from an EMBL/GenBank/DDBJ whole genome shotgun (WGS) entry which is preliminary data.</text>
</comment>
<dbReference type="PATRIC" id="fig|1393736.3.peg.4189"/>
<dbReference type="Proteomes" id="UP000023464">
    <property type="component" value="Unassembled WGS sequence"/>
</dbReference>
<evidence type="ECO:0000313" key="1">
    <source>
        <dbReference type="EMBL" id="EYU13428.1"/>
    </source>
</evidence>
<sequence>MIQRSAKQKRADWRKFYTYEKQFFEYVTENSTCLYGIKGCEPKYKIITTQTAILEKPPRWIRWIGYHHGDEQKLESQIRELRELYLNAIQDNKKLKLPARFVQYYSYADRIGLSINTAYQSIALSPIKDVVLREIPLLGEKKQRDDIISLTEKDETKLKKVGFASAKTSIEQRNFGQGFISVVCLSVSGQEFFKHFTAKAITARRETGRQYTAGIATDAEKYTKKISFGFILVGNSDCRVFKTTPKKPRADLLEKIAIRLELPVSTDFEFLKYNR</sequence>
<reference evidence="1 2" key="1">
    <citation type="submission" date="2014-03" db="EMBL/GenBank/DDBJ databases">
        <title>Draft Genome of Photorhabdus luminescens BA1, an Egyptian Isolate.</title>
        <authorList>
            <person name="Ghazal S."/>
            <person name="Hurst S.G.IV."/>
            <person name="Morris K."/>
            <person name="Thomas K."/>
            <person name="Tisa L.S."/>
        </authorList>
    </citation>
    <scope>NUCLEOTIDE SEQUENCE [LARGE SCALE GENOMIC DNA]</scope>
    <source>
        <strain evidence="1 2">BA1</strain>
    </source>
</reference>
<dbReference type="RefSeq" id="WP_036782835.1">
    <property type="nucleotide sequence ID" value="NZ_CAWLTM010000028.1"/>
</dbReference>
<gene>
    <name evidence="1" type="ORF">BA1DRAFT_04115</name>
</gene>
<accession>A0A022PES8</accession>
<proteinExistence type="predicted"/>
<organism evidence="1 2">
    <name type="scientific">Photorhabdus aegyptia</name>
    <dbReference type="NCBI Taxonomy" id="2805098"/>
    <lineage>
        <taxon>Bacteria</taxon>
        <taxon>Pseudomonadati</taxon>
        <taxon>Pseudomonadota</taxon>
        <taxon>Gammaproteobacteria</taxon>
        <taxon>Enterobacterales</taxon>
        <taxon>Morganellaceae</taxon>
        <taxon>Photorhabdus</taxon>
    </lineage>
</organism>
<evidence type="ECO:0000313" key="2">
    <source>
        <dbReference type="Proteomes" id="UP000023464"/>
    </source>
</evidence>
<name>A0A022PES8_9GAMM</name>
<dbReference type="AlphaFoldDB" id="A0A022PES8"/>
<protein>
    <submittedName>
        <fullName evidence="1">Uncharacterized protein</fullName>
    </submittedName>
</protein>